<dbReference type="InterPro" id="IPR025157">
    <property type="entry name" value="Hemagglutinin_rpt"/>
</dbReference>
<keyword evidence="4" id="KW-0843">Virulence</keyword>
<gene>
    <name evidence="7" type="ORF">BF17_22075</name>
</gene>
<evidence type="ECO:0000256" key="3">
    <source>
        <dbReference type="ARBA" id="ARBA00022913"/>
    </source>
</evidence>
<keyword evidence="2" id="KW-0800">Toxin</keyword>
<evidence type="ECO:0000259" key="6">
    <source>
        <dbReference type="Pfam" id="PF04829"/>
    </source>
</evidence>
<feature type="region of interest" description="Disordered" evidence="5">
    <location>
        <begin position="148"/>
        <end position="179"/>
    </location>
</feature>
<protein>
    <recommendedName>
        <fullName evidence="6">VENN motif-containing domain-containing protein</fullName>
    </recommendedName>
</protein>
<evidence type="ECO:0000256" key="4">
    <source>
        <dbReference type="ARBA" id="ARBA00023026"/>
    </source>
</evidence>
<feature type="region of interest" description="Disordered" evidence="5">
    <location>
        <begin position="655"/>
        <end position="680"/>
    </location>
</feature>
<proteinExistence type="predicted"/>
<reference evidence="7 8" key="1">
    <citation type="journal article" date="2014" name="Genome Announc.">
        <title>Genome Sequence of Yersinia similis Y228T, a Member of the Yersinia pseudotuberculosis Complex.</title>
        <authorList>
            <person name="Sprague L.D."/>
            <person name="Neubauer H."/>
        </authorList>
    </citation>
    <scope>NUCLEOTIDE SEQUENCE [LARGE SCALE GENOMIC DNA]</scope>
    <source>
        <strain evidence="7 8">228</strain>
    </source>
</reference>
<dbReference type="Pfam" id="PF04829">
    <property type="entry name" value="PT-VENN"/>
    <property type="match status" value="1"/>
</dbReference>
<keyword evidence="3" id="KW-1266">Target cell cytoplasm</keyword>
<dbReference type="Pfam" id="PF13332">
    <property type="entry name" value="Fil_haemagg_2"/>
    <property type="match status" value="1"/>
</dbReference>
<feature type="compositionally biased region" description="Polar residues" evidence="5">
    <location>
        <begin position="102"/>
        <end position="116"/>
    </location>
</feature>
<feature type="compositionally biased region" description="Basic and acidic residues" evidence="5">
    <location>
        <begin position="670"/>
        <end position="680"/>
    </location>
</feature>
<evidence type="ECO:0000313" key="8">
    <source>
        <dbReference type="Proteomes" id="UP000019439"/>
    </source>
</evidence>
<evidence type="ECO:0000256" key="1">
    <source>
        <dbReference type="ARBA" id="ARBA00004219"/>
    </source>
</evidence>
<sequence>MTGSTLTAGNNLTINATGEGNAANSGDIVVQGSQLQAGGDTTLDAARDVLLLGAANTQKTDGSNSSSGGSVGVSLGISGASSGLSIFANANKGQGSEHGDGTSWTETTLDSGGTLSVHSGRDTSLVGAQVSGETVKVEVGRDLLLQSQQDSDNYDAKQQNSSVGGSFSPGSMTGSISINGSQDKLNSNFDSVQEQTGIFAGSGGFDITVGGHTQLDGAVIGSTATADKNTLDTGTLGFSDIDNQADFKVEHQSVGISTGGNIGSQFVGNMANGLLVGANNEGHADSTTHAAVSEGTITVRDTDNQQQNVDDLSRDVEQANNALYPIFDKEKEQNRLKEAQLIGEIGSQVGDVFRTQGQIIATQAANEKMQEVSEADREAAKANWEKANPGQVATAEDINGQVYKTAYDQAFNASGYGTGGKFQQAVQAATAALQGLAGGDIAKAIAGGSAPYLAEVIKQSTGDNEEARLAAHAVVGSVLAHLQGNSALAGGAGALTGEIAADLIMQQLYPGKMVSELSETEKQTISALSTLAAGLAGGLTGDSSADAVAGAQAGKNAVENNALGLALKGCGIAAPCRSLIAKQVLEIGVKAGITGIVAKEIADKISEDDLDHLVTLTMMGNDEITEKYLNSLQDKYAPDTASAPNIGKDLTDEQKTELGGVGSGTPGGFEPEKPKTDYKSDLQKGDQIDLSTFNQRKAISGSKGEFIDPKTGWRISPDRAGNNSHGGSAWKLLDKNGNRVATLDQNGNVLRK</sequence>
<dbReference type="EMBL" id="CP007230">
    <property type="protein sequence ID" value="AHK22041.1"/>
    <property type="molecule type" value="Genomic_DNA"/>
</dbReference>
<evidence type="ECO:0000256" key="5">
    <source>
        <dbReference type="SAM" id="MobiDB-lite"/>
    </source>
</evidence>
<feature type="domain" description="VENN motif-containing" evidence="6">
    <location>
        <begin position="514"/>
        <end position="564"/>
    </location>
</feature>
<dbReference type="Proteomes" id="UP000019439">
    <property type="component" value="Chromosome"/>
</dbReference>
<feature type="region of interest" description="Disordered" evidence="5">
    <location>
        <begin position="701"/>
        <end position="732"/>
    </location>
</feature>
<accession>A0ABN4CT44</accession>
<evidence type="ECO:0000313" key="7">
    <source>
        <dbReference type="EMBL" id="AHK22041.1"/>
    </source>
</evidence>
<dbReference type="InterPro" id="IPR006914">
    <property type="entry name" value="VENN_dom"/>
</dbReference>
<name>A0ABN4CT44_9GAMM</name>
<organism evidence="7 8">
    <name type="scientific">Yersinia similis</name>
    <dbReference type="NCBI Taxonomy" id="367190"/>
    <lineage>
        <taxon>Bacteria</taxon>
        <taxon>Pseudomonadati</taxon>
        <taxon>Pseudomonadota</taxon>
        <taxon>Gammaproteobacteria</taxon>
        <taxon>Enterobacterales</taxon>
        <taxon>Yersiniaceae</taxon>
        <taxon>Yersinia</taxon>
    </lineage>
</organism>
<comment type="subcellular location">
    <subcellularLocation>
        <location evidence="1">Target cell</location>
        <location evidence="1">Target cell cytoplasm</location>
    </subcellularLocation>
</comment>
<feature type="region of interest" description="Disordered" evidence="5">
    <location>
        <begin position="91"/>
        <end position="116"/>
    </location>
</feature>
<evidence type="ECO:0000256" key="2">
    <source>
        <dbReference type="ARBA" id="ARBA00022656"/>
    </source>
</evidence>
<keyword evidence="8" id="KW-1185">Reference proteome</keyword>